<organism evidence="1">
    <name type="scientific">marine metagenome</name>
    <dbReference type="NCBI Taxonomy" id="408172"/>
    <lineage>
        <taxon>unclassified sequences</taxon>
        <taxon>metagenomes</taxon>
        <taxon>ecological metagenomes</taxon>
    </lineage>
</organism>
<proteinExistence type="predicted"/>
<dbReference type="AlphaFoldDB" id="A0A382R2X8"/>
<sequence length="44" mass="5041">MSDTESHVNTNSRPNELRITDMRICDVRSDPLRGLILRIDTNQG</sequence>
<protein>
    <submittedName>
        <fullName evidence="1">Uncharacterized protein</fullName>
    </submittedName>
</protein>
<dbReference type="EMBL" id="UINC01118356">
    <property type="protein sequence ID" value="SVC91428.1"/>
    <property type="molecule type" value="Genomic_DNA"/>
</dbReference>
<reference evidence="1" key="1">
    <citation type="submission" date="2018-05" db="EMBL/GenBank/DDBJ databases">
        <authorList>
            <person name="Lanie J.A."/>
            <person name="Ng W.-L."/>
            <person name="Kazmierczak K.M."/>
            <person name="Andrzejewski T.M."/>
            <person name="Davidsen T.M."/>
            <person name="Wayne K.J."/>
            <person name="Tettelin H."/>
            <person name="Glass J.I."/>
            <person name="Rusch D."/>
            <person name="Podicherti R."/>
            <person name="Tsui H.-C.T."/>
            <person name="Winkler M.E."/>
        </authorList>
    </citation>
    <scope>NUCLEOTIDE SEQUENCE</scope>
</reference>
<gene>
    <name evidence="1" type="ORF">METZ01_LOCUS344282</name>
</gene>
<accession>A0A382R2X8</accession>
<feature type="non-terminal residue" evidence="1">
    <location>
        <position position="44"/>
    </location>
</feature>
<name>A0A382R2X8_9ZZZZ</name>
<evidence type="ECO:0000313" key="1">
    <source>
        <dbReference type="EMBL" id="SVC91428.1"/>
    </source>
</evidence>